<protein>
    <submittedName>
        <fullName evidence="2">Uncharacterized protein</fullName>
    </submittedName>
</protein>
<evidence type="ECO:0000313" key="3">
    <source>
        <dbReference type="Proteomes" id="UP000620104"/>
    </source>
</evidence>
<feature type="region of interest" description="Disordered" evidence="1">
    <location>
        <begin position="229"/>
        <end position="391"/>
    </location>
</feature>
<sequence length="391" mass="42853">MDAQTILGRLRAGEDIATIRFVPETIWLRVANVAADANELDILTTVAEKVKSREGTGNEHFMVMGELAFLLYKNHLAEESRTVLHELITITDHSISQKQVTMQIIDSTVAALPSRSGQPPKRKSIIDEETNKRTKLPVEIPPSRDRNPPHTVGKAATISTAAPKRRGRPPKVQPTANGPKPAEPKVAKVTLQQPDLCHPQISRALKGDGSVVSIEPRASTWEVVVAKRGRGRPRKSAPASLPYSPWLPQASSTQTAGPSSRTRASAALSTTATDPSFRSQLPAPPPAIMNTDPQLTAPAPGPAQVLDPDVVRPEFSRCSTSYRSSRSAMSVTPEPSSSAFSDREYRPLDSGRMAPPRKVRMRRFLDADGNDRQEMVLDKKESDRERPQREQ</sequence>
<feature type="compositionally biased region" description="Polar residues" evidence="1">
    <location>
        <begin position="249"/>
        <end position="258"/>
    </location>
</feature>
<keyword evidence="3" id="KW-1185">Reference proteome</keyword>
<dbReference type="GO" id="GO:0003677">
    <property type="term" value="F:DNA binding"/>
    <property type="evidence" value="ECO:0007669"/>
    <property type="project" value="InterPro"/>
</dbReference>
<comment type="caution">
    <text evidence="2">The sequence shown here is derived from an EMBL/GenBank/DDBJ whole genome shotgun (WGS) entry which is preliminary data.</text>
</comment>
<evidence type="ECO:0000313" key="2">
    <source>
        <dbReference type="EMBL" id="GHJ83800.1"/>
    </source>
</evidence>
<gene>
    <name evidence="2" type="ORF">NliqN6_0202</name>
</gene>
<evidence type="ECO:0000256" key="1">
    <source>
        <dbReference type="SAM" id="MobiDB-lite"/>
    </source>
</evidence>
<dbReference type="PRINTS" id="PR00929">
    <property type="entry name" value="ATHOOK"/>
</dbReference>
<reference evidence="2" key="1">
    <citation type="submission" date="2020-07" db="EMBL/GenBank/DDBJ databases">
        <title>Draft Genome Sequence of a Deep-Sea Yeast, Naganishia (Cryptococcus) liquefaciens strain N6.</title>
        <authorList>
            <person name="Han Y.W."/>
            <person name="Kajitani R."/>
            <person name="Morimoto H."/>
            <person name="Parhat M."/>
            <person name="Tsubouchi H."/>
            <person name="Bakenova O."/>
            <person name="Ogata M."/>
            <person name="Argunhan B."/>
            <person name="Aoki R."/>
            <person name="Kajiwara S."/>
            <person name="Itoh T."/>
            <person name="Iwasaki H."/>
        </authorList>
    </citation>
    <scope>NUCLEOTIDE SEQUENCE</scope>
    <source>
        <strain evidence="2">N6</strain>
    </source>
</reference>
<feature type="compositionally biased region" description="Low complexity" evidence="1">
    <location>
        <begin position="259"/>
        <end position="273"/>
    </location>
</feature>
<dbReference type="InterPro" id="IPR017956">
    <property type="entry name" value="AT_hook_DNA-bd_motif"/>
</dbReference>
<accession>A0A8H3YC14</accession>
<organism evidence="2 3">
    <name type="scientific">Naganishia liquefaciens</name>
    <dbReference type="NCBI Taxonomy" id="104408"/>
    <lineage>
        <taxon>Eukaryota</taxon>
        <taxon>Fungi</taxon>
        <taxon>Dikarya</taxon>
        <taxon>Basidiomycota</taxon>
        <taxon>Agaricomycotina</taxon>
        <taxon>Tremellomycetes</taxon>
        <taxon>Filobasidiales</taxon>
        <taxon>Filobasidiaceae</taxon>
        <taxon>Naganishia</taxon>
    </lineage>
</organism>
<dbReference type="Proteomes" id="UP000620104">
    <property type="component" value="Unassembled WGS sequence"/>
</dbReference>
<dbReference type="EMBL" id="BLZA01000005">
    <property type="protein sequence ID" value="GHJ83800.1"/>
    <property type="molecule type" value="Genomic_DNA"/>
</dbReference>
<feature type="region of interest" description="Disordered" evidence="1">
    <location>
        <begin position="112"/>
        <end position="187"/>
    </location>
</feature>
<feature type="compositionally biased region" description="Basic and acidic residues" evidence="1">
    <location>
        <begin position="363"/>
        <end position="391"/>
    </location>
</feature>
<dbReference type="SMART" id="SM00384">
    <property type="entry name" value="AT_hook"/>
    <property type="match status" value="2"/>
</dbReference>
<feature type="compositionally biased region" description="Low complexity" evidence="1">
    <location>
        <begin position="316"/>
        <end position="330"/>
    </location>
</feature>
<proteinExistence type="predicted"/>
<name>A0A8H3YC14_9TREE</name>
<dbReference type="AlphaFoldDB" id="A0A8H3YC14"/>